<name>A0A5C3N8U5_9AGAM</name>
<dbReference type="AlphaFoldDB" id="A0A5C3N8U5"/>
<organism evidence="7 8">
    <name type="scientific">Heliocybe sulcata</name>
    <dbReference type="NCBI Taxonomy" id="5364"/>
    <lineage>
        <taxon>Eukaryota</taxon>
        <taxon>Fungi</taxon>
        <taxon>Dikarya</taxon>
        <taxon>Basidiomycota</taxon>
        <taxon>Agaricomycotina</taxon>
        <taxon>Agaricomycetes</taxon>
        <taxon>Gloeophyllales</taxon>
        <taxon>Gloeophyllaceae</taxon>
        <taxon>Heliocybe</taxon>
    </lineage>
</organism>
<evidence type="ECO:0000256" key="1">
    <source>
        <dbReference type="ARBA" id="ARBA00004141"/>
    </source>
</evidence>
<feature type="region of interest" description="Disordered" evidence="5">
    <location>
        <begin position="209"/>
        <end position="301"/>
    </location>
</feature>
<feature type="compositionally biased region" description="Polar residues" evidence="5">
    <location>
        <begin position="63"/>
        <end position="83"/>
    </location>
</feature>
<comment type="subcellular location">
    <subcellularLocation>
        <location evidence="1">Membrane</location>
        <topology evidence="1">Multi-pass membrane protein</topology>
    </subcellularLocation>
</comment>
<feature type="transmembrane region" description="Helical" evidence="6">
    <location>
        <begin position="384"/>
        <end position="406"/>
    </location>
</feature>
<dbReference type="SUPFAM" id="SSF161111">
    <property type="entry name" value="Cation efflux protein transmembrane domain-like"/>
    <property type="match status" value="1"/>
</dbReference>
<keyword evidence="2 6" id="KW-0812">Transmembrane</keyword>
<accession>A0A5C3N8U5</accession>
<evidence type="ECO:0000256" key="2">
    <source>
        <dbReference type="ARBA" id="ARBA00022692"/>
    </source>
</evidence>
<feature type="compositionally biased region" description="Polar residues" evidence="5">
    <location>
        <begin position="24"/>
        <end position="38"/>
    </location>
</feature>
<evidence type="ECO:0000256" key="6">
    <source>
        <dbReference type="SAM" id="Phobius"/>
    </source>
</evidence>
<feature type="compositionally biased region" description="Low complexity" evidence="5">
    <location>
        <begin position="112"/>
        <end position="137"/>
    </location>
</feature>
<evidence type="ECO:0000313" key="7">
    <source>
        <dbReference type="EMBL" id="TFK52856.1"/>
    </source>
</evidence>
<evidence type="ECO:0000256" key="5">
    <source>
        <dbReference type="SAM" id="MobiDB-lite"/>
    </source>
</evidence>
<sequence>MHRRKSSQDEDDAVVSLDEREAPNGTSTPPRTRVNSTPMQPPSGLGASQSYPSLPPSAGPFRTSFSLNPPTNGGRSLNGNNAAPPSPFRASFSKASHSRTKSTSAPYATSVPSPLSPSFSSQSFSSSPSFSLPQSQSGRLSPGFSSSTLSDAANNTIGPPPKNFRRHSRINSRNLSIFFPRPGVLPQQTILEDGVQELEYPSQSQGVLIPSAESMPSLRSRVPGPEKLGEGFTFGERPPDARDELDEPGIRASATHPMTSMSSRPSKRGHHHRHSLSHNFSAFLDPNVGPTDLQTSPAPVPASPWNPVSPFSPQVWPQSAQPTKTTFDTSASEKTIHQSLDNHVDLESRGVAAPVAVACVTLQFLLGAWMWVCGQQVGSLACTGLGYWVVFDSFGLGLGQLLPAYLASPSTQSRIRRPYGNARIETVLLFAQSVYLMFSAVYVCKETVEHLLLSVGEEGHHHHFGDETATLLGIQFPVFTILIAIASLSVSGLVFHNNTKLVNVAGNYLPPVSSLLRSISSRYPTASSYTPLSTTPTGIFLSNPFTLSPIVFSSSLLLIVLAVPPTQHQAFDLLLSSVETIVMFRISYRACVALGAVLLQTAPGRGLPGGRMEAFLRAMRELERHPQILHLPAPHIWQLTAPLSRTSATSTKAAVQSLVVTLELHVKKDMADREVVELTRWAWEKCESALTVGTSGSRGEAEVEVTVGVVKG</sequence>
<keyword evidence="3 6" id="KW-1133">Transmembrane helix</keyword>
<feature type="transmembrane region" description="Helical" evidence="6">
    <location>
        <begin position="474"/>
        <end position="495"/>
    </location>
</feature>
<dbReference type="GO" id="GO:0016020">
    <property type="term" value="C:membrane"/>
    <property type="evidence" value="ECO:0007669"/>
    <property type="project" value="UniProtKB-SubCell"/>
</dbReference>
<feature type="compositionally biased region" description="Polar residues" evidence="5">
    <location>
        <begin position="143"/>
        <end position="157"/>
    </location>
</feature>
<protein>
    <recommendedName>
        <fullName evidence="9">Cation efflux protein</fullName>
    </recommendedName>
</protein>
<dbReference type="InterPro" id="IPR027469">
    <property type="entry name" value="Cation_efflux_TMD_sf"/>
</dbReference>
<proteinExistence type="predicted"/>
<feature type="region of interest" description="Disordered" evidence="5">
    <location>
        <begin position="1"/>
        <end position="167"/>
    </location>
</feature>
<evidence type="ECO:0000313" key="8">
    <source>
        <dbReference type="Proteomes" id="UP000305948"/>
    </source>
</evidence>
<evidence type="ECO:0000256" key="4">
    <source>
        <dbReference type="ARBA" id="ARBA00023136"/>
    </source>
</evidence>
<evidence type="ECO:0000256" key="3">
    <source>
        <dbReference type="ARBA" id="ARBA00022989"/>
    </source>
</evidence>
<keyword evidence="4 6" id="KW-0472">Membrane</keyword>
<dbReference type="Proteomes" id="UP000305948">
    <property type="component" value="Unassembled WGS sequence"/>
</dbReference>
<feature type="transmembrane region" description="Helical" evidence="6">
    <location>
        <begin position="351"/>
        <end position="372"/>
    </location>
</feature>
<dbReference type="STRING" id="5364.A0A5C3N8U5"/>
<dbReference type="OrthoDB" id="5382797at2759"/>
<gene>
    <name evidence="7" type="ORF">OE88DRAFT_1677493</name>
</gene>
<feature type="transmembrane region" description="Helical" evidence="6">
    <location>
        <begin position="427"/>
        <end position="443"/>
    </location>
</feature>
<feature type="compositionally biased region" description="Basic residues" evidence="5">
    <location>
        <begin position="265"/>
        <end position="276"/>
    </location>
</feature>
<evidence type="ECO:0008006" key="9">
    <source>
        <dbReference type="Google" id="ProtNLM"/>
    </source>
</evidence>
<reference evidence="7 8" key="1">
    <citation type="journal article" date="2019" name="Nat. Ecol. Evol.">
        <title>Megaphylogeny resolves global patterns of mushroom evolution.</title>
        <authorList>
            <person name="Varga T."/>
            <person name="Krizsan K."/>
            <person name="Foldi C."/>
            <person name="Dima B."/>
            <person name="Sanchez-Garcia M."/>
            <person name="Sanchez-Ramirez S."/>
            <person name="Szollosi G.J."/>
            <person name="Szarkandi J.G."/>
            <person name="Papp V."/>
            <person name="Albert L."/>
            <person name="Andreopoulos W."/>
            <person name="Angelini C."/>
            <person name="Antonin V."/>
            <person name="Barry K.W."/>
            <person name="Bougher N.L."/>
            <person name="Buchanan P."/>
            <person name="Buyck B."/>
            <person name="Bense V."/>
            <person name="Catcheside P."/>
            <person name="Chovatia M."/>
            <person name="Cooper J."/>
            <person name="Damon W."/>
            <person name="Desjardin D."/>
            <person name="Finy P."/>
            <person name="Geml J."/>
            <person name="Haridas S."/>
            <person name="Hughes K."/>
            <person name="Justo A."/>
            <person name="Karasinski D."/>
            <person name="Kautmanova I."/>
            <person name="Kiss B."/>
            <person name="Kocsube S."/>
            <person name="Kotiranta H."/>
            <person name="LaButti K.M."/>
            <person name="Lechner B.E."/>
            <person name="Liimatainen K."/>
            <person name="Lipzen A."/>
            <person name="Lukacs Z."/>
            <person name="Mihaltcheva S."/>
            <person name="Morgado L.N."/>
            <person name="Niskanen T."/>
            <person name="Noordeloos M.E."/>
            <person name="Ohm R.A."/>
            <person name="Ortiz-Santana B."/>
            <person name="Ovrebo C."/>
            <person name="Racz N."/>
            <person name="Riley R."/>
            <person name="Savchenko A."/>
            <person name="Shiryaev A."/>
            <person name="Soop K."/>
            <person name="Spirin V."/>
            <person name="Szebenyi C."/>
            <person name="Tomsovsky M."/>
            <person name="Tulloss R.E."/>
            <person name="Uehling J."/>
            <person name="Grigoriev I.V."/>
            <person name="Vagvolgyi C."/>
            <person name="Papp T."/>
            <person name="Martin F.M."/>
            <person name="Miettinen O."/>
            <person name="Hibbett D.S."/>
            <person name="Nagy L.G."/>
        </authorList>
    </citation>
    <scope>NUCLEOTIDE SEQUENCE [LARGE SCALE GENOMIC DNA]</scope>
    <source>
        <strain evidence="7 8">OMC1185</strain>
    </source>
</reference>
<dbReference type="EMBL" id="ML213508">
    <property type="protein sequence ID" value="TFK52856.1"/>
    <property type="molecule type" value="Genomic_DNA"/>
</dbReference>
<feature type="compositionally biased region" description="Polar residues" evidence="5">
    <location>
        <begin position="101"/>
        <end position="111"/>
    </location>
</feature>
<keyword evidence="8" id="KW-1185">Reference proteome</keyword>
<feature type="transmembrane region" description="Helical" evidence="6">
    <location>
        <begin position="545"/>
        <end position="563"/>
    </location>
</feature>